<keyword evidence="2 5" id="KW-0378">Hydrolase</keyword>
<protein>
    <submittedName>
        <fullName evidence="5">Alpha-glucosidase (Family GH31 glycosyl hydrolase)</fullName>
    </submittedName>
</protein>
<evidence type="ECO:0000256" key="2">
    <source>
        <dbReference type="RuleBase" id="RU361185"/>
    </source>
</evidence>
<gene>
    <name evidence="5" type="ORF">H171_2688</name>
</gene>
<dbReference type="GO" id="GO:0030246">
    <property type="term" value="F:carbohydrate binding"/>
    <property type="evidence" value="ECO:0007669"/>
    <property type="project" value="InterPro"/>
</dbReference>
<dbReference type="CDD" id="cd04083">
    <property type="entry name" value="CBM35_Lmo2446-like"/>
    <property type="match status" value="1"/>
</dbReference>
<dbReference type="SUPFAM" id="SSF51011">
    <property type="entry name" value="Glycosyl hydrolase domain"/>
    <property type="match status" value="1"/>
</dbReference>
<evidence type="ECO:0000313" key="5">
    <source>
        <dbReference type="EMBL" id="PJJ29157.1"/>
    </source>
</evidence>
<dbReference type="PANTHER" id="PTHR43863:SF2">
    <property type="entry name" value="MALTASE-GLUCOAMYLASE"/>
    <property type="match status" value="1"/>
</dbReference>
<dbReference type="Gene3D" id="2.60.120.260">
    <property type="entry name" value="Galactose-binding domain-like"/>
    <property type="match status" value="1"/>
</dbReference>
<comment type="similarity">
    <text evidence="1 2">Belongs to the glycosyl hydrolase 31 family.</text>
</comment>
<keyword evidence="2" id="KW-0326">Glycosidase</keyword>
<dbReference type="PROSITE" id="PS51175">
    <property type="entry name" value="CBM6"/>
    <property type="match status" value="1"/>
</dbReference>
<dbReference type="Pfam" id="PF01055">
    <property type="entry name" value="Glyco_hydro_31_2nd"/>
    <property type="match status" value="1"/>
</dbReference>
<dbReference type="GO" id="GO:0005975">
    <property type="term" value="P:carbohydrate metabolic process"/>
    <property type="evidence" value="ECO:0007669"/>
    <property type="project" value="InterPro"/>
</dbReference>
<dbReference type="Gene3D" id="2.60.40.1180">
    <property type="entry name" value="Golgi alpha-mannosidase II"/>
    <property type="match status" value="2"/>
</dbReference>
<evidence type="ECO:0000313" key="6">
    <source>
        <dbReference type="Proteomes" id="UP000231092"/>
    </source>
</evidence>
<feature type="domain" description="CBM6" evidence="4">
    <location>
        <begin position="956"/>
        <end position="1079"/>
    </location>
</feature>
<dbReference type="Gene3D" id="3.20.20.80">
    <property type="entry name" value="Glycosidases"/>
    <property type="match status" value="1"/>
</dbReference>
<dbReference type="SUPFAM" id="SSF51445">
    <property type="entry name" value="(Trans)glycosidases"/>
    <property type="match status" value="1"/>
</dbReference>
<dbReference type="InterPro" id="IPR005084">
    <property type="entry name" value="CBM6"/>
</dbReference>
<comment type="caution">
    <text evidence="5">The sequence shown here is derived from an EMBL/GenBank/DDBJ whole genome shotgun (WGS) entry which is preliminary data.</text>
</comment>
<dbReference type="Pfam" id="PF21365">
    <property type="entry name" value="Glyco_hydro_31_3rd"/>
    <property type="match status" value="1"/>
</dbReference>
<feature type="signal peptide" evidence="3">
    <location>
        <begin position="1"/>
        <end position="24"/>
    </location>
</feature>
<evidence type="ECO:0000256" key="3">
    <source>
        <dbReference type="SAM" id="SignalP"/>
    </source>
</evidence>
<dbReference type="InterPro" id="IPR013780">
    <property type="entry name" value="Glyco_hydro_b"/>
</dbReference>
<dbReference type="InterPro" id="IPR000322">
    <property type="entry name" value="Glyco_hydro_31_TIM"/>
</dbReference>
<dbReference type="SUPFAM" id="SSF74650">
    <property type="entry name" value="Galactose mutarotase-like"/>
    <property type="match status" value="1"/>
</dbReference>
<organism evidence="5 6">
    <name type="scientific">[Clostridium] celerecrescens 18A</name>
    <dbReference type="NCBI Taxonomy" id="1286362"/>
    <lineage>
        <taxon>Bacteria</taxon>
        <taxon>Bacillati</taxon>
        <taxon>Bacillota</taxon>
        <taxon>Clostridia</taxon>
        <taxon>Lachnospirales</taxon>
        <taxon>Lachnospiraceae</taxon>
        <taxon>Lacrimispora</taxon>
    </lineage>
</organism>
<dbReference type="Pfam" id="PF13802">
    <property type="entry name" value="Gal_mutarotas_2"/>
    <property type="match status" value="1"/>
</dbReference>
<dbReference type="InterPro" id="IPR017853">
    <property type="entry name" value="GH"/>
</dbReference>
<dbReference type="InterPro" id="IPR048395">
    <property type="entry name" value="Glyco_hydro_31_C"/>
</dbReference>
<sequence length="1079" mass="120056">MRKKLMAILLSICCILLNVSPAFALEGTWHNPYGLNDIYEIEPTERSPRNPIAGQSVRIHSTTWPVESGQTVWISYTVNGVRKADVGAGWSYNSGNNSYWEADLGSFAKGDTVEYTVHGDVNGTNAKAIGPFTFHVADWEKVKSVSLNNYKNGTVLFDVTADTGNFSPKLALSFTDEETVRFQLSPKGNGKFASGITGYTVTENAQKVEIDTGKLRVTVTKNPYALEVYSYEHKRVLTSNGGMGKEMSWLTDGKDVIGQFRDGYFSPSDEHFYGFGEHYNGAEKRGEVVETYIYNQYQNQGSKTYLSVPFFVTSKGYGIYLNTTCYSRFDMAASDKDRYVFEADTEHVDSPLLDYYLISASTAAKVVGKYNTISGLPQELPKWAFGLWMSANEWDTQSEALEAMNQSKNNDIPATVLVLEQWSDENTFYVWNEATYTPVSGSSAFRNSDFTYGSKWPDPKAMSDTLHENGIKLVLWQIPVLKYTPYSYAQKDNDEAYMLQKGYAVSDGHNGPYRIPESGWFGNSLLLDFTNPEAVDWWMNKRSYLFDDIKIDGVKTDGGEMVWRKDTSFHNGSTDLSMRNAYPNAYIKGYNDFVKKKTGEGITFSRSGTAGVQTTGAFWAGDQTSSFSAFRDALSAGLSAGISGVPYWSWDLAGFTGNFPSAELYKRSTQMAAFAPIMQFHSEKANPSPSEERSPWNVQSRTGDSSIVPMFRKYTNTRMNLLPYIFSEAQTSAQGGTPMMRAMFLDNPEDSNTYDLEEQYMFGRSLLVAPVVQEGQTVKSVYLPEGEWIDFWHNALTAGGMAKDYYTDMNSIPVYVKSGSILPLNLNKNYEIGGSIGNDVEKYENLTFRVYPEGESTYTLSHSDRSTMTVRATENFAAGTVTVHLPDCQIPITTQVFGTRPGGVKADGQTLQEVKTLDSFRKAQSAFYYNENEKLTYIKTPSGPAKKIELNGVNKAPYEAEHASLNQVSTNTDYSGYYGEGFVDQFADKGDWVEFEVYSKEKRKASLSVRYSAGVTAGQRSVKVNGGSISALALPVTSGWGDWNTADIPVNLNSGRNTVRISYENGDFAGINLDCILVK</sequence>
<dbReference type="Pfam" id="PF22681">
    <property type="entry name" value="Lmo2446-like_N"/>
    <property type="match status" value="1"/>
</dbReference>
<dbReference type="InterPro" id="IPR008979">
    <property type="entry name" value="Galactose-bd-like_sf"/>
</dbReference>
<dbReference type="InterPro" id="IPR011013">
    <property type="entry name" value="Gal_mutarotase_sf_dom"/>
</dbReference>
<proteinExistence type="inferred from homology"/>
<dbReference type="InterPro" id="IPR013783">
    <property type="entry name" value="Ig-like_fold"/>
</dbReference>
<dbReference type="InterPro" id="IPR025887">
    <property type="entry name" value="Glyco_hydro_31_N_dom"/>
</dbReference>
<dbReference type="Proteomes" id="UP000231092">
    <property type="component" value="Unassembled WGS sequence"/>
</dbReference>
<dbReference type="Pfam" id="PF16990">
    <property type="entry name" value="CBM_35"/>
    <property type="match status" value="1"/>
</dbReference>
<feature type="chain" id="PRO_5014980545" evidence="3">
    <location>
        <begin position="25"/>
        <end position="1079"/>
    </location>
</feature>
<dbReference type="InterPro" id="IPR051816">
    <property type="entry name" value="Glycosyl_Hydrolase_31"/>
</dbReference>
<keyword evidence="3" id="KW-0732">Signal</keyword>
<dbReference type="RefSeq" id="WP_242976957.1">
    <property type="nucleotide sequence ID" value="NZ_PGET01000001.1"/>
</dbReference>
<evidence type="ECO:0000256" key="1">
    <source>
        <dbReference type="ARBA" id="ARBA00007806"/>
    </source>
</evidence>
<dbReference type="InterPro" id="IPR055242">
    <property type="entry name" value="Lmo2446-like_N"/>
</dbReference>
<name>A0A2M8Z6T4_9FIRM</name>
<dbReference type="EMBL" id="PGET01000001">
    <property type="protein sequence ID" value="PJJ29157.1"/>
    <property type="molecule type" value="Genomic_DNA"/>
</dbReference>
<evidence type="ECO:0000259" key="4">
    <source>
        <dbReference type="PROSITE" id="PS51175"/>
    </source>
</evidence>
<dbReference type="SUPFAM" id="SSF49785">
    <property type="entry name" value="Galactose-binding domain-like"/>
    <property type="match status" value="1"/>
</dbReference>
<dbReference type="PANTHER" id="PTHR43863">
    <property type="entry name" value="HYDROLASE, PUTATIVE (AFU_ORTHOLOGUE AFUA_1G03140)-RELATED"/>
    <property type="match status" value="1"/>
</dbReference>
<dbReference type="AlphaFoldDB" id="A0A2M8Z6T4"/>
<accession>A0A2M8Z6T4</accession>
<reference evidence="5 6" key="1">
    <citation type="submission" date="2017-11" db="EMBL/GenBank/DDBJ databases">
        <title>Understudied soil microbes with underappreciated capabilities: Untangling the Clostridium saccharolyticum group.</title>
        <authorList>
            <person name="Leschine S."/>
        </authorList>
    </citation>
    <scope>NUCLEOTIDE SEQUENCE [LARGE SCALE GENOMIC DNA]</scope>
    <source>
        <strain evidence="5 6">18A</strain>
    </source>
</reference>
<dbReference type="Gene3D" id="2.60.40.10">
    <property type="entry name" value="Immunoglobulins"/>
    <property type="match status" value="1"/>
</dbReference>
<dbReference type="CDD" id="cd06597">
    <property type="entry name" value="GH31_transferase_CtsY"/>
    <property type="match status" value="1"/>
</dbReference>
<dbReference type="Gene3D" id="2.60.40.1760">
    <property type="entry name" value="glycosyl hydrolase (family 31)"/>
    <property type="match status" value="1"/>
</dbReference>
<dbReference type="CDD" id="cd14752">
    <property type="entry name" value="GH31_N"/>
    <property type="match status" value="1"/>
</dbReference>
<dbReference type="GO" id="GO:0004553">
    <property type="term" value="F:hydrolase activity, hydrolyzing O-glycosyl compounds"/>
    <property type="evidence" value="ECO:0007669"/>
    <property type="project" value="InterPro"/>
</dbReference>